<protein>
    <submittedName>
        <fullName evidence="2">Uncharacterized protein</fullName>
    </submittedName>
</protein>
<dbReference type="GO" id="GO:0003723">
    <property type="term" value="F:RNA binding"/>
    <property type="evidence" value="ECO:0007669"/>
    <property type="project" value="UniProtKB-KW"/>
</dbReference>
<evidence type="ECO:0000256" key="1">
    <source>
        <dbReference type="ARBA" id="ARBA00022884"/>
    </source>
</evidence>
<name>A0A200PUM2_MACCD</name>
<keyword evidence="3" id="KW-1185">Reference proteome</keyword>
<dbReference type="InParanoid" id="A0A200PUM2"/>
<evidence type="ECO:0000313" key="3">
    <source>
        <dbReference type="Proteomes" id="UP000195402"/>
    </source>
</evidence>
<evidence type="ECO:0000313" key="2">
    <source>
        <dbReference type="EMBL" id="OVA01896.1"/>
    </source>
</evidence>
<comment type="caution">
    <text evidence="2">The sequence shown here is derived from an EMBL/GenBank/DDBJ whole genome shotgun (WGS) entry which is preliminary data.</text>
</comment>
<proteinExistence type="predicted"/>
<dbReference type="STRING" id="56857.A0A200PUM2"/>
<gene>
    <name evidence="2" type="ORF">BVC80_9079g34</name>
</gene>
<dbReference type="OrthoDB" id="1926925at2759"/>
<dbReference type="Proteomes" id="UP000195402">
    <property type="component" value="Unassembled WGS sequence"/>
</dbReference>
<accession>A0A200PUM2</accession>
<dbReference type="PANTHER" id="PTHR12826">
    <property type="entry name" value="RIBONUCLEASE Y"/>
    <property type="match status" value="1"/>
</dbReference>
<organism evidence="2 3">
    <name type="scientific">Macleaya cordata</name>
    <name type="common">Five-seeded plume-poppy</name>
    <name type="synonym">Bocconia cordata</name>
    <dbReference type="NCBI Taxonomy" id="56857"/>
    <lineage>
        <taxon>Eukaryota</taxon>
        <taxon>Viridiplantae</taxon>
        <taxon>Streptophyta</taxon>
        <taxon>Embryophyta</taxon>
        <taxon>Tracheophyta</taxon>
        <taxon>Spermatophyta</taxon>
        <taxon>Magnoliopsida</taxon>
        <taxon>Ranunculales</taxon>
        <taxon>Papaveraceae</taxon>
        <taxon>Papaveroideae</taxon>
        <taxon>Macleaya</taxon>
    </lineage>
</organism>
<reference evidence="2 3" key="1">
    <citation type="journal article" date="2017" name="Mol. Plant">
        <title>The Genome of Medicinal Plant Macleaya cordata Provides New Insights into Benzylisoquinoline Alkaloids Metabolism.</title>
        <authorList>
            <person name="Liu X."/>
            <person name="Liu Y."/>
            <person name="Huang P."/>
            <person name="Ma Y."/>
            <person name="Qing Z."/>
            <person name="Tang Q."/>
            <person name="Cao H."/>
            <person name="Cheng P."/>
            <person name="Zheng Y."/>
            <person name="Yuan Z."/>
            <person name="Zhou Y."/>
            <person name="Liu J."/>
            <person name="Tang Z."/>
            <person name="Zhuo Y."/>
            <person name="Zhang Y."/>
            <person name="Yu L."/>
            <person name="Huang J."/>
            <person name="Yang P."/>
            <person name="Peng Q."/>
            <person name="Zhang J."/>
            <person name="Jiang W."/>
            <person name="Zhang Z."/>
            <person name="Lin K."/>
            <person name="Ro D.K."/>
            <person name="Chen X."/>
            <person name="Xiong X."/>
            <person name="Shang Y."/>
            <person name="Huang S."/>
            <person name="Zeng J."/>
        </authorList>
    </citation>
    <scope>NUCLEOTIDE SEQUENCE [LARGE SCALE GENOMIC DNA]</scope>
    <source>
        <strain evidence="3">cv. BLH2017</strain>
        <tissue evidence="2">Root</tissue>
    </source>
</reference>
<sequence length="168" mass="19495">MDGEVEEECHVLYVPKDRCRYMSVELEHIRVIVTIGMQINLDLNLEDGIMKLTTLPETQDRSDLLRCANFIKAIIMGFSIPVARKLLHRDDLRIDSLNINITGMVVGNTKSQHMYNNLRRTKYAIEQVTRTSLLMNKDRNTIYILGCSSCIKKAKDYLYHLISLYQIK</sequence>
<keyword evidence="1" id="KW-0694">RNA-binding</keyword>
<dbReference type="PANTHER" id="PTHR12826:SF13">
    <property type="entry name" value="RNA-BINDING PROTEIN PNO1"/>
    <property type="match status" value="1"/>
</dbReference>
<dbReference type="GO" id="GO:0005634">
    <property type="term" value="C:nucleus"/>
    <property type="evidence" value="ECO:0007669"/>
    <property type="project" value="TreeGrafter"/>
</dbReference>
<dbReference type="EMBL" id="MVGT01004035">
    <property type="protein sequence ID" value="OVA01896.1"/>
    <property type="molecule type" value="Genomic_DNA"/>
</dbReference>
<dbReference type="AlphaFoldDB" id="A0A200PUM2"/>